<protein>
    <recommendedName>
        <fullName evidence="3">Sporulation and spore germination</fullName>
    </recommendedName>
</protein>
<gene>
    <name evidence="1" type="ORF">H8718_02380</name>
</gene>
<proteinExistence type="predicted"/>
<comment type="caution">
    <text evidence="1">The sequence shown here is derived from an EMBL/GenBank/DDBJ whole genome shotgun (WGS) entry which is preliminary data.</text>
</comment>
<sequence length="165" mass="18789">MLKALSVSFVMLCVAIGGLNVPSYTVNVELENKEEAFDKILEQGLEEKLREIEEALNYSSQIKILDLKYEENVLTIDLSQELTAYKGGNAAEAYVAYTLLDWGFQRTNADYITLLIEGEMNQFPEGGVYTLYMREDYETFILPKLSEQDEGTIDEKNNICNTESR</sequence>
<evidence type="ECO:0000313" key="1">
    <source>
        <dbReference type="EMBL" id="MBC8578390.1"/>
    </source>
</evidence>
<reference evidence="1" key="1">
    <citation type="submission" date="2020-08" db="EMBL/GenBank/DDBJ databases">
        <title>Genome public.</title>
        <authorList>
            <person name="Liu C."/>
            <person name="Sun Q."/>
        </authorList>
    </citation>
    <scope>NUCLEOTIDE SEQUENCE</scope>
    <source>
        <strain evidence="1">NSJ-12</strain>
    </source>
</reference>
<dbReference type="Proteomes" id="UP000655830">
    <property type="component" value="Unassembled WGS sequence"/>
</dbReference>
<keyword evidence="2" id="KW-1185">Reference proteome</keyword>
<organism evidence="1 2">
    <name type="scientific">Zhenhengia yiwuensis</name>
    <dbReference type="NCBI Taxonomy" id="2763666"/>
    <lineage>
        <taxon>Bacteria</taxon>
        <taxon>Bacillati</taxon>
        <taxon>Bacillota</taxon>
        <taxon>Clostridia</taxon>
        <taxon>Lachnospirales</taxon>
        <taxon>Lachnospiraceae</taxon>
        <taxon>Zhenhengia</taxon>
    </lineage>
</organism>
<dbReference type="AlphaFoldDB" id="A0A926I886"/>
<evidence type="ECO:0000313" key="2">
    <source>
        <dbReference type="Proteomes" id="UP000655830"/>
    </source>
</evidence>
<dbReference type="EMBL" id="JACRSY010000003">
    <property type="protein sequence ID" value="MBC8578390.1"/>
    <property type="molecule type" value="Genomic_DNA"/>
</dbReference>
<accession>A0A926I886</accession>
<dbReference type="RefSeq" id="WP_249331382.1">
    <property type="nucleotide sequence ID" value="NZ_JACRSY010000003.1"/>
</dbReference>
<evidence type="ECO:0008006" key="3">
    <source>
        <dbReference type="Google" id="ProtNLM"/>
    </source>
</evidence>
<name>A0A926I886_9FIRM</name>